<keyword evidence="1" id="KW-0812">Transmembrane</keyword>
<dbReference type="PANTHER" id="PTHR34724:SF2">
    <property type="entry name" value="OS12G0596101 PROTEIN"/>
    <property type="match status" value="1"/>
</dbReference>
<dbReference type="PANTHER" id="PTHR34724">
    <property type="entry name" value="OS12G0596101 PROTEIN"/>
    <property type="match status" value="1"/>
</dbReference>
<reference evidence="2 3" key="1">
    <citation type="journal article" date="2019" name="Genome Biol. Evol.">
        <title>Insights into the evolution of the New World diploid cottons (Gossypium, subgenus Houzingenia) based on genome sequencing.</title>
        <authorList>
            <person name="Grover C.E."/>
            <person name="Arick M.A. 2nd"/>
            <person name="Thrash A."/>
            <person name="Conover J.L."/>
            <person name="Sanders W.S."/>
            <person name="Peterson D.G."/>
            <person name="Frelichowski J.E."/>
            <person name="Scheffler J.A."/>
            <person name="Scheffler B.E."/>
            <person name="Wendel J.F."/>
        </authorList>
    </citation>
    <scope>NUCLEOTIDE SEQUENCE [LARGE SCALE GENOMIC DNA]</scope>
    <source>
        <strain evidence="2">1</strain>
        <tissue evidence="2">Leaf</tissue>
    </source>
</reference>
<keyword evidence="1" id="KW-0472">Membrane</keyword>
<dbReference type="AlphaFoldDB" id="A0A7J9LMY7"/>
<dbReference type="OrthoDB" id="88410at2759"/>
<dbReference type="Proteomes" id="UP000593576">
    <property type="component" value="Unassembled WGS sequence"/>
</dbReference>
<dbReference type="EMBL" id="JABFAF010000007">
    <property type="protein sequence ID" value="MBA0859906.1"/>
    <property type="molecule type" value="Genomic_DNA"/>
</dbReference>
<comment type="caution">
    <text evidence="2">The sequence shown here is derived from an EMBL/GenBank/DDBJ whole genome shotgun (WGS) entry which is preliminary data.</text>
</comment>
<organism evidence="2 3">
    <name type="scientific">Gossypium schwendimanii</name>
    <name type="common">Cotton</name>
    <dbReference type="NCBI Taxonomy" id="34291"/>
    <lineage>
        <taxon>Eukaryota</taxon>
        <taxon>Viridiplantae</taxon>
        <taxon>Streptophyta</taxon>
        <taxon>Embryophyta</taxon>
        <taxon>Tracheophyta</taxon>
        <taxon>Spermatophyta</taxon>
        <taxon>Magnoliopsida</taxon>
        <taxon>eudicotyledons</taxon>
        <taxon>Gunneridae</taxon>
        <taxon>Pentapetalae</taxon>
        <taxon>rosids</taxon>
        <taxon>malvids</taxon>
        <taxon>Malvales</taxon>
        <taxon>Malvaceae</taxon>
        <taxon>Malvoideae</taxon>
        <taxon>Gossypium</taxon>
    </lineage>
</organism>
<evidence type="ECO:0000313" key="3">
    <source>
        <dbReference type="Proteomes" id="UP000593576"/>
    </source>
</evidence>
<name>A0A7J9LMY7_GOSSC</name>
<proteinExistence type="predicted"/>
<gene>
    <name evidence="2" type="ORF">Goshw_011931</name>
</gene>
<feature type="non-terminal residue" evidence="2">
    <location>
        <position position="121"/>
    </location>
</feature>
<accession>A0A7J9LMY7</accession>
<keyword evidence="3" id="KW-1185">Reference proteome</keyword>
<sequence>YGVRRGTWRVQRRGRGNTEVCVAGESGAGGHCCGARATFETLGQCGRYTWGGCGRHLSTLYASIDVGKHCMCRSWPGVVIPSTTNATNNNNNQQPATSVSGYSFSLTFWYMRLLVIVLVAL</sequence>
<feature type="transmembrane region" description="Helical" evidence="1">
    <location>
        <begin position="99"/>
        <end position="120"/>
    </location>
</feature>
<evidence type="ECO:0000256" key="1">
    <source>
        <dbReference type="SAM" id="Phobius"/>
    </source>
</evidence>
<keyword evidence="1" id="KW-1133">Transmembrane helix</keyword>
<evidence type="ECO:0000313" key="2">
    <source>
        <dbReference type="EMBL" id="MBA0859906.1"/>
    </source>
</evidence>
<protein>
    <submittedName>
        <fullName evidence="2">Uncharacterized protein</fullName>
    </submittedName>
</protein>